<accession>A0A271LIT6</accession>
<keyword evidence="5" id="KW-0430">Lectin</keyword>
<evidence type="ECO:0000256" key="2">
    <source>
        <dbReference type="ARBA" id="ARBA00010270"/>
    </source>
</evidence>
<evidence type="ECO:0000256" key="3">
    <source>
        <dbReference type="ARBA" id="ARBA00020552"/>
    </source>
</evidence>
<name>A0A271LIT6_9HYPH</name>
<dbReference type="InterPro" id="IPR012413">
    <property type="entry name" value="BA14K"/>
</dbReference>
<keyword evidence="8" id="KW-1185">Reference proteome</keyword>
<evidence type="ECO:0000313" key="7">
    <source>
        <dbReference type="EMBL" id="PAQ07240.1"/>
    </source>
</evidence>
<protein>
    <recommendedName>
        <fullName evidence="3">Lectin-like protein BA14k</fullName>
    </recommendedName>
</protein>
<dbReference type="GO" id="GO:0016020">
    <property type="term" value="C:membrane"/>
    <property type="evidence" value="ECO:0007669"/>
    <property type="project" value="UniProtKB-SubCell"/>
</dbReference>
<comment type="subcellular location">
    <subcellularLocation>
        <location evidence="1">Membrane</location>
        <topology evidence="1">Single-pass membrane protein</topology>
    </subcellularLocation>
</comment>
<dbReference type="OrthoDB" id="8117189at2"/>
<evidence type="ECO:0000313" key="8">
    <source>
        <dbReference type="Proteomes" id="UP000216442"/>
    </source>
</evidence>
<dbReference type="RefSeq" id="WP_095494673.1">
    <property type="nucleotide sequence ID" value="NZ_NPKJ01000060.1"/>
</dbReference>
<dbReference type="Pfam" id="PF07886">
    <property type="entry name" value="BA14K"/>
    <property type="match status" value="1"/>
</dbReference>
<keyword evidence="4" id="KW-0472">Membrane</keyword>
<comment type="function">
    <text evidence="6">Has immunoglobulin-binding and hemagglutination properties, and can bind to mannose. Essential for virulence. May be involved in LPS biosynthesis or polysaccharide transport.</text>
</comment>
<evidence type="ECO:0000256" key="6">
    <source>
        <dbReference type="ARBA" id="ARBA00025321"/>
    </source>
</evidence>
<evidence type="ECO:0000256" key="4">
    <source>
        <dbReference type="ARBA" id="ARBA00022475"/>
    </source>
</evidence>
<comment type="similarity">
    <text evidence="2">Belongs to the BA14k family.</text>
</comment>
<evidence type="ECO:0000256" key="1">
    <source>
        <dbReference type="ARBA" id="ARBA00004167"/>
    </source>
</evidence>
<keyword evidence="4" id="KW-1003">Cell membrane</keyword>
<sequence>MKSLLYSSVRSGVITLGLLAGMAAPSLAGPIIQPDLPVPANAIAPEFVPVRESWAGGNDRQLDEWRWRRHGDAFKWRGRHDAFKWRGRHDDFRWRGRHEARRWHHDDGWRWRHRRHHRRHFNDSAIFFGLGLGLPAYHYYNNYNYYDYYDYYVPPAPRRYYRTQRLSSAHVQWCYDRYRSYRAWDNTFQPHYGPRRQCISPYS</sequence>
<organism evidence="7 8">
    <name type="scientific">Mesorhizobium temperatum</name>
    <dbReference type="NCBI Taxonomy" id="241416"/>
    <lineage>
        <taxon>Bacteria</taxon>
        <taxon>Pseudomonadati</taxon>
        <taxon>Pseudomonadota</taxon>
        <taxon>Alphaproteobacteria</taxon>
        <taxon>Hyphomicrobiales</taxon>
        <taxon>Phyllobacteriaceae</taxon>
        <taxon>Mesorhizobium</taxon>
    </lineage>
</organism>
<dbReference type="GO" id="GO:0030246">
    <property type="term" value="F:carbohydrate binding"/>
    <property type="evidence" value="ECO:0007669"/>
    <property type="project" value="UniProtKB-KW"/>
</dbReference>
<proteinExistence type="inferred from homology"/>
<gene>
    <name evidence="7" type="ORF">CIT26_22905</name>
</gene>
<comment type="caution">
    <text evidence="7">The sequence shown here is derived from an EMBL/GenBank/DDBJ whole genome shotgun (WGS) entry which is preliminary data.</text>
</comment>
<dbReference type="Proteomes" id="UP000216442">
    <property type="component" value="Unassembled WGS sequence"/>
</dbReference>
<reference evidence="7 8" key="1">
    <citation type="submission" date="2017-08" db="EMBL/GenBank/DDBJ databases">
        <title>Mesorhizobium wenxinae sp. nov., a novel rhizobial species isolated from root nodules of chickpea (Cicer arietinum L.).</title>
        <authorList>
            <person name="Zhang J."/>
        </authorList>
    </citation>
    <scope>NUCLEOTIDE SEQUENCE [LARGE SCALE GENOMIC DNA]</scope>
    <source>
        <strain evidence="7 8">SDW018</strain>
    </source>
</reference>
<dbReference type="AlphaFoldDB" id="A0A271LIT6"/>
<dbReference type="EMBL" id="NPKJ01000060">
    <property type="protein sequence ID" value="PAQ07240.1"/>
    <property type="molecule type" value="Genomic_DNA"/>
</dbReference>
<evidence type="ECO:0000256" key="5">
    <source>
        <dbReference type="ARBA" id="ARBA00022734"/>
    </source>
</evidence>